<accession>A0ABS3WNF4</accession>
<evidence type="ECO:0000256" key="3">
    <source>
        <dbReference type="ARBA" id="ARBA00011890"/>
    </source>
</evidence>
<gene>
    <name evidence="13" type="ORF">JW592_04025</name>
</gene>
<evidence type="ECO:0000256" key="9">
    <source>
        <dbReference type="ARBA" id="ARBA00030757"/>
    </source>
</evidence>
<dbReference type="Gene3D" id="3.40.50.150">
    <property type="entry name" value="Vaccinia Virus protein VP39"/>
    <property type="match status" value="1"/>
</dbReference>
<dbReference type="EMBL" id="JAFFZN010000002">
    <property type="protein sequence ID" value="MBO8184647.1"/>
    <property type="molecule type" value="Genomic_DNA"/>
</dbReference>
<evidence type="ECO:0000256" key="11">
    <source>
        <dbReference type="ARBA" id="ARBA00031350"/>
    </source>
</evidence>
<keyword evidence="6" id="KW-0489">Methyltransferase</keyword>
<dbReference type="InterPro" id="IPR000682">
    <property type="entry name" value="PCMT"/>
</dbReference>
<comment type="caution">
    <text evidence="13">The sequence shown here is derived from an EMBL/GenBank/DDBJ whole genome shotgun (WGS) entry which is preliminary data.</text>
</comment>
<feature type="compositionally biased region" description="Basic residues" evidence="12">
    <location>
        <begin position="11"/>
        <end position="23"/>
    </location>
</feature>
<dbReference type="Pfam" id="PF01135">
    <property type="entry name" value="PCMT"/>
    <property type="match status" value="1"/>
</dbReference>
<dbReference type="CDD" id="cd02440">
    <property type="entry name" value="AdoMet_MTases"/>
    <property type="match status" value="1"/>
</dbReference>
<dbReference type="EC" id="2.1.1.77" evidence="3"/>
<comment type="subcellular location">
    <subcellularLocation>
        <location evidence="1">Cytoplasm</location>
    </subcellularLocation>
</comment>
<keyword evidence="5" id="KW-0963">Cytoplasm</keyword>
<dbReference type="SUPFAM" id="SSF53335">
    <property type="entry name" value="S-adenosyl-L-methionine-dependent methyltransferases"/>
    <property type="match status" value="1"/>
</dbReference>
<evidence type="ECO:0000256" key="5">
    <source>
        <dbReference type="ARBA" id="ARBA00022490"/>
    </source>
</evidence>
<dbReference type="InterPro" id="IPR029063">
    <property type="entry name" value="SAM-dependent_MTases_sf"/>
</dbReference>
<dbReference type="PANTHER" id="PTHR11579:SF0">
    <property type="entry name" value="PROTEIN-L-ISOASPARTATE(D-ASPARTATE) O-METHYLTRANSFERASE"/>
    <property type="match status" value="1"/>
</dbReference>
<evidence type="ECO:0000256" key="6">
    <source>
        <dbReference type="ARBA" id="ARBA00022603"/>
    </source>
</evidence>
<sequence>MVPAPGPAVPGRRRTGRRRRPPKVSRDHETENRTSPHAELARFLLDAGALTRDWSSAFDTAPRSAFLPDLIWPFDMDAGTSRAVDRRTDPEGWEREAYTNAPLTIQWDDGHHVGPEPGRVPTSSASMPSVVTRMLADLDVFPGAHVLEIGTGTGWNAGLLSARLGDRNVVTVEVDRTVATWARSALGSVGLSPDVVCRDGRFGRSEEAPYDRVIVTAGVREFPAAWVEQTRPGGLVLAPWGTHYSGGDALVRLTVAGDGSAHGRFLRPLEFMKLRAQRLDWNRFGRHVGEYPGDASVSATSVSLSDLGEGRRFQDIQFVLGLCVPRCAHVRNVGESETVLWFFDMTEGSRAWASATFTDGESKVTVRQSGPRRLWDEVFRALEWWRGEGAPRLDRFGLTVTPDGVHRPWLADPANPVPSFAG</sequence>
<evidence type="ECO:0000256" key="7">
    <source>
        <dbReference type="ARBA" id="ARBA00022679"/>
    </source>
</evidence>
<name>A0ABS3WNF4_9ACTN</name>
<organism evidence="13 14">
    <name type="scientific">Streptomyces spirodelae</name>
    <dbReference type="NCBI Taxonomy" id="2812904"/>
    <lineage>
        <taxon>Bacteria</taxon>
        <taxon>Bacillati</taxon>
        <taxon>Actinomycetota</taxon>
        <taxon>Actinomycetes</taxon>
        <taxon>Kitasatosporales</taxon>
        <taxon>Streptomycetaceae</taxon>
        <taxon>Streptomyces</taxon>
    </lineage>
</organism>
<evidence type="ECO:0000256" key="12">
    <source>
        <dbReference type="SAM" id="MobiDB-lite"/>
    </source>
</evidence>
<keyword evidence="14" id="KW-1185">Reference proteome</keyword>
<dbReference type="Proteomes" id="UP001518976">
    <property type="component" value="Unassembled WGS sequence"/>
</dbReference>
<proteinExistence type="inferred from homology"/>
<evidence type="ECO:0000256" key="1">
    <source>
        <dbReference type="ARBA" id="ARBA00004496"/>
    </source>
</evidence>
<protein>
    <recommendedName>
        <fullName evidence="4">Protein-L-isoaspartate O-methyltransferase</fullName>
        <ecNumber evidence="3">2.1.1.77</ecNumber>
    </recommendedName>
    <alternativeName>
        <fullName evidence="11">L-isoaspartyl protein carboxyl methyltransferase</fullName>
    </alternativeName>
    <alternativeName>
        <fullName evidence="9">Protein L-isoaspartyl methyltransferase</fullName>
    </alternativeName>
    <alternativeName>
        <fullName evidence="10">Protein-beta-aspartate methyltransferase</fullName>
    </alternativeName>
</protein>
<reference evidence="13 14" key="1">
    <citation type="submission" date="2021-02" db="EMBL/GenBank/DDBJ databases">
        <title>Streptomyces spirodelae sp. nov., isolated from duckweed.</title>
        <authorList>
            <person name="Saimee Y."/>
            <person name="Duangmal K."/>
        </authorList>
    </citation>
    <scope>NUCLEOTIDE SEQUENCE [LARGE SCALE GENOMIC DNA]</scope>
    <source>
        <strain evidence="13 14">DW4-2</strain>
    </source>
</reference>
<evidence type="ECO:0000313" key="14">
    <source>
        <dbReference type="Proteomes" id="UP001518976"/>
    </source>
</evidence>
<evidence type="ECO:0000256" key="2">
    <source>
        <dbReference type="ARBA" id="ARBA00005369"/>
    </source>
</evidence>
<evidence type="ECO:0000256" key="10">
    <source>
        <dbReference type="ARBA" id="ARBA00031323"/>
    </source>
</evidence>
<keyword evidence="7" id="KW-0808">Transferase</keyword>
<evidence type="ECO:0000256" key="4">
    <source>
        <dbReference type="ARBA" id="ARBA00013346"/>
    </source>
</evidence>
<evidence type="ECO:0000256" key="8">
    <source>
        <dbReference type="ARBA" id="ARBA00022691"/>
    </source>
</evidence>
<evidence type="ECO:0000313" key="13">
    <source>
        <dbReference type="EMBL" id="MBO8184647.1"/>
    </source>
</evidence>
<feature type="region of interest" description="Disordered" evidence="12">
    <location>
        <begin position="1"/>
        <end position="38"/>
    </location>
</feature>
<dbReference type="PANTHER" id="PTHR11579">
    <property type="entry name" value="PROTEIN-L-ISOASPARTATE O-METHYLTRANSFERASE"/>
    <property type="match status" value="1"/>
</dbReference>
<comment type="similarity">
    <text evidence="2">Belongs to the methyltransferase superfamily. L-isoaspartyl/D-aspartyl protein methyltransferase family.</text>
</comment>
<feature type="compositionally biased region" description="Basic and acidic residues" evidence="12">
    <location>
        <begin position="24"/>
        <end position="38"/>
    </location>
</feature>
<keyword evidence="8" id="KW-0949">S-adenosyl-L-methionine</keyword>